<dbReference type="Pfam" id="PF13855">
    <property type="entry name" value="LRR_8"/>
    <property type="match status" value="1"/>
</dbReference>
<keyword evidence="3" id="KW-0677">Repeat</keyword>
<organism evidence="6 7">
    <name type="scientific">Lates japonicus</name>
    <name type="common">Japanese lates</name>
    <dbReference type="NCBI Taxonomy" id="270547"/>
    <lineage>
        <taxon>Eukaryota</taxon>
        <taxon>Metazoa</taxon>
        <taxon>Chordata</taxon>
        <taxon>Craniata</taxon>
        <taxon>Vertebrata</taxon>
        <taxon>Euteleostomi</taxon>
        <taxon>Actinopterygii</taxon>
        <taxon>Neopterygii</taxon>
        <taxon>Teleostei</taxon>
        <taxon>Neoteleostei</taxon>
        <taxon>Acanthomorphata</taxon>
        <taxon>Carangaria</taxon>
        <taxon>Carangaria incertae sedis</taxon>
        <taxon>Centropomidae</taxon>
        <taxon>Lates</taxon>
    </lineage>
</organism>
<proteinExistence type="predicted"/>
<dbReference type="PANTHER" id="PTHR24369:SF210">
    <property type="entry name" value="CHAOPTIN-RELATED"/>
    <property type="match status" value="1"/>
</dbReference>
<dbReference type="AlphaFoldDB" id="A0AAD3MEZ1"/>
<accession>A0AAD3MEZ1</accession>
<evidence type="ECO:0000313" key="6">
    <source>
        <dbReference type="EMBL" id="GLD52793.1"/>
    </source>
</evidence>
<feature type="chain" id="PRO_5041965682" evidence="4">
    <location>
        <begin position="17"/>
        <end position="151"/>
    </location>
</feature>
<evidence type="ECO:0000259" key="5">
    <source>
        <dbReference type="SMART" id="SM00013"/>
    </source>
</evidence>
<keyword evidence="1" id="KW-0433">Leucine-rich repeat</keyword>
<keyword evidence="2 4" id="KW-0732">Signal</keyword>
<evidence type="ECO:0000256" key="3">
    <source>
        <dbReference type="ARBA" id="ARBA00022737"/>
    </source>
</evidence>
<dbReference type="InterPro" id="IPR001611">
    <property type="entry name" value="Leu-rich_rpt"/>
</dbReference>
<dbReference type="SMART" id="SM00369">
    <property type="entry name" value="LRR_TYP"/>
    <property type="match status" value="3"/>
</dbReference>
<comment type="caution">
    <text evidence="6">The sequence shown here is derived from an EMBL/GenBank/DDBJ whole genome shotgun (WGS) entry which is preliminary data.</text>
</comment>
<dbReference type="GO" id="GO:0005886">
    <property type="term" value="C:plasma membrane"/>
    <property type="evidence" value="ECO:0007669"/>
    <property type="project" value="TreeGrafter"/>
</dbReference>
<dbReference type="Proteomes" id="UP001279410">
    <property type="component" value="Unassembled WGS sequence"/>
</dbReference>
<dbReference type="InterPro" id="IPR000372">
    <property type="entry name" value="LRRNT"/>
</dbReference>
<dbReference type="InterPro" id="IPR032675">
    <property type="entry name" value="LRR_dom_sf"/>
</dbReference>
<dbReference type="Gene3D" id="3.80.10.10">
    <property type="entry name" value="Ribonuclease Inhibitor"/>
    <property type="match status" value="2"/>
</dbReference>
<dbReference type="InterPro" id="IPR003591">
    <property type="entry name" value="Leu-rich_rpt_typical-subtyp"/>
</dbReference>
<dbReference type="InterPro" id="IPR050541">
    <property type="entry name" value="LRR_TM_domain-containing"/>
</dbReference>
<reference evidence="6" key="1">
    <citation type="submission" date="2022-08" db="EMBL/GenBank/DDBJ databases">
        <title>Genome sequencing of akame (Lates japonicus).</title>
        <authorList>
            <person name="Hashiguchi Y."/>
            <person name="Takahashi H."/>
        </authorList>
    </citation>
    <scope>NUCLEOTIDE SEQUENCE</scope>
    <source>
        <strain evidence="6">Kochi</strain>
    </source>
</reference>
<evidence type="ECO:0000256" key="4">
    <source>
        <dbReference type="SAM" id="SignalP"/>
    </source>
</evidence>
<dbReference type="PANTHER" id="PTHR24369">
    <property type="entry name" value="ANTIGEN BSP, PUTATIVE-RELATED"/>
    <property type="match status" value="1"/>
</dbReference>
<sequence length="151" mass="17183">MLEALTLASLILLVWASDLCPPACQCLHNLTSITCQEKGLDLIPELPQDAEKLYISYNKIQEIPRRGLEKLRLDSNQISDLPEGVFDSLSSLNELQLSYNCILELHPALFTKLKSLQNLYLEHNALSHLPKGLFHRMNDLREAFVTEQQPE</sequence>
<evidence type="ECO:0000256" key="1">
    <source>
        <dbReference type="ARBA" id="ARBA00022614"/>
    </source>
</evidence>
<dbReference type="SUPFAM" id="SSF52058">
    <property type="entry name" value="L domain-like"/>
    <property type="match status" value="1"/>
</dbReference>
<name>A0AAD3MEZ1_LATJO</name>
<evidence type="ECO:0000313" key="7">
    <source>
        <dbReference type="Proteomes" id="UP001279410"/>
    </source>
</evidence>
<dbReference type="EMBL" id="BRZM01000015">
    <property type="protein sequence ID" value="GLD52793.1"/>
    <property type="molecule type" value="Genomic_DNA"/>
</dbReference>
<dbReference type="SMART" id="SM00013">
    <property type="entry name" value="LRRNT"/>
    <property type="match status" value="1"/>
</dbReference>
<gene>
    <name evidence="6" type="ORF">AKAME5_000563500</name>
</gene>
<feature type="signal peptide" evidence="4">
    <location>
        <begin position="1"/>
        <end position="16"/>
    </location>
</feature>
<protein>
    <submittedName>
        <fullName evidence="6">Leucine-rich repeat-containing protein 15-like protein</fullName>
    </submittedName>
</protein>
<dbReference type="PROSITE" id="PS51450">
    <property type="entry name" value="LRR"/>
    <property type="match status" value="2"/>
</dbReference>
<evidence type="ECO:0000256" key="2">
    <source>
        <dbReference type="ARBA" id="ARBA00022729"/>
    </source>
</evidence>
<keyword evidence="7" id="KW-1185">Reference proteome</keyword>
<feature type="domain" description="LRRNT" evidence="5">
    <location>
        <begin position="19"/>
        <end position="52"/>
    </location>
</feature>